<organism evidence="1 2">
    <name type="scientific">Xylaria curta</name>
    <dbReference type="NCBI Taxonomy" id="42375"/>
    <lineage>
        <taxon>Eukaryota</taxon>
        <taxon>Fungi</taxon>
        <taxon>Dikarya</taxon>
        <taxon>Ascomycota</taxon>
        <taxon>Pezizomycotina</taxon>
        <taxon>Sordariomycetes</taxon>
        <taxon>Xylariomycetidae</taxon>
        <taxon>Xylariales</taxon>
        <taxon>Xylariaceae</taxon>
        <taxon>Xylaria</taxon>
    </lineage>
</organism>
<accession>A0ACC1P7K5</accession>
<dbReference type="Proteomes" id="UP001143856">
    <property type="component" value="Unassembled WGS sequence"/>
</dbReference>
<evidence type="ECO:0000313" key="1">
    <source>
        <dbReference type="EMBL" id="KAJ2987534.1"/>
    </source>
</evidence>
<gene>
    <name evidence="1" type="ORF">NUW58_g4455</name>
</gene>
<dbReference type="EMBL" id="JAPDGR010000776">
    <property type="protein sequence ID" value="KAJ2987534.1"/>
    <property type="molecule type" value="Genomic_DNA"/>
</dbReference>
<evidence type="ECO:0000313" key="2">
    <source>
        <dbReference type="Proteomes" id="UP001143856"/>
    </source>
</evidence>
<proteinExistence type="predicted"/>
<name>A0ACC1P7K5_9PEZI</name>
<keyword evidence="2" id="KW-1185">Reference proteome</keyword>
<sequence>MKALSRWPLQTLDILASYRRRNGNGYHDDLAAAKCTIYSCLRSYRALISNGKLVESPVGTMPLALNVITPFPPNATIQDIYHEINTVGVDELINKAYQISSVFNYQAVQSPCLVGDTIWTTENMSSAVNGQRILLLQPTSNDTHPFAIKYTTVPIECLYSIEGSALAAISVITNQIFDDVCSRRWSLFQDEPDYTSISCARSFWLSKFYSGAGITATSIMKRIEAFTDRVSNKLRMGLISEPDAVYGQTLETTVCTAVYSKWLLFPTTLVAATSGLLAWSLWRSWKHQNHAMLWKSSILPFLFYSERFEPQNCEDISGDTTISRCVEEERLLTLSEMEFEARRQMVRFRGTLR</sequence>
<comment type="caution">
    <text evidence="1">The sequence shown here is derived from an EMBL/GenBank/DDBJ whole genome shotgun (WGS) entry which is preliminary data.</text>
</comment>
<reference evidence="1" key="1">
    <citation type="submission" date="2022-10" db="EMBL/GenBank/DDBJ databases">
        <title>Genome Sequence of Xylaria curta.</title>
        <authorList>
            <person name="Buettner E."/>
        </authorList>
    </citation>
    <scope>NUCLEOTIDE SEQUENCE</scope>
    <source>
        <strain evidence="1">Babe10</strain>
    </source>
</reference>
<protein>
    <submittedName>
        <fullName evidence="1">Uncharacterized protein</fullName>
    </submittedName>
</protein>